<dbReference type="STRING" id="32040.SAMN04489710_10649"/>
<keyword evidence="3" id="KW-1185">Reference proteome</keyword>
<feature type="region of interest" description="Disordered" evidence="1">
    <location>
        <begin position="1"/>
        <end position="30"/>
    </location>
</feature>
<dbReference type="EMBL" id="FOMQ01000006">
    <property type="protein sequence ID" value="SFD78018.1"/>
    <property type="molecule type" value="Genomic_DNA"/>
</dbReference>
<protein>
    <submittedName>
        <fullName evidence="2">Uncharacterized protein</fullName>
    </submittedName>
</protein>
<dbReference type="Proteomes" id="UP000199517">
    <property type="component" value="Unassembled WGS sequence"/>
</dbReference>
<dbReference type="OrthoDB" id="10009343at2"/>
<organism evidence="2 3">
    <name type="scientific">Paracidovorax konjaci</name>
    <dbReference type="NCBI Taxonomy" id="32040"/>
    <lineage>
        <taxon>Bacteria</taxon>
        <taxon>Pseudomonadati</taxon>
        <taxon>Pseudomonadota</taxon>
        <taxon>Betaproteobacteria</taxon>
        <taxon>Burkholderiales</taxon>
        <taxon>Comamonadaceae</taxon>
        <taxon>Paracidovorax</taxon>
    </lineage>
</organism>
<name>A0A1I1V7P7_9BURK</name>
<accession>A0A1I1V7P7</accession>
<reference evidence="3" key="1">
    <citation type="submission" date="2016-10" db="EMBL/GenBank/DDBJ databases">
        <authorList>
            <person name="Varghese N."/>
            <person name="Submissions S."/>
        </authorList>
    </citation>
    <scope>NUCLEOTIDE SEQUENCE [LARGE SCALE GENOMIC DNA]</scope>
    <source>
        <strain evidence="3">DSM 7481</strain>
    </source>
</reference>
<proteinExistence type="predicted"/>
<evidence type="ECO:0000313" key="2">
    <source>
        <dbReference type="EMBL" id="SFD78018.1"/>
    </source>
</evidence>
<evidence type="ECO:0000313" key="3">
    <source>
        <dbReference type="Proteomes" id="UP000199517"/>
    </source>
</evidence>
<gene>
    <name evidence="2" type="ORF">SAMN04489710_10649</name>
</gene>
<evidence type="ECO:0000256" key="1">
    <source>
        <dbReference type="SAM" id="MobiDB-lite"/>
    </source>
</evidence>
<dbReference type="RefSeq" id="WP_092951967.1">
    <property type="nucleotide sequence ID" value="NZ_FOMQ01000006.1"/>
</dbReference>
<dbReference type="AlphaFoldDB" id="A0A1I1V7P7"/>
<sequence length="131" mass="14104">MSMLSDISMARAGSDRRVRGARPLVGAPRRAPRLPLPLAAALRRASPMVRFGPTARPAPAGNADVCDGLAPSPARQLMDRFQFSELDAMQRSQMRQVVEFLGGRGKALRTAPLRPTGRLCAPPSAKRSCAR</sequence>